<keyword evidence="3" id="KW-1185">Reference proteome</keyword>
<dbReference type="GO" id="GO:0003676">
    <property type="term" value="F:nucleic acid binding"/>
    <property type="evidence" value="ECO:0007669"/>
    <property type="project" value="InterPro"/>
</dbReference>
<dbReference type="OrthoDB" id="6431989at2759"/>
<dbReference type="GO" id="GO:0015074">
    <property type="term" value="P:DNA integration"/>
    <property type="evidence" value="ECO:0007669"/>
    <property type="project" value="InterPro"/>
</dbReference>
<feature type="domain" description="Integrase catalytic" evidence="1">
    <location>
        <begin position="19"/>
        <end position="181"/>
    </location>
</feature>
<dbReference type="InterPro" id="IPR001584">
    <property type="entry name" value="Integrase_cat-core"/>
</dbReference>
<accession>A0A8X6LJ62</accession>
<sequence>MKQDTYTLFKPTRFKFSRRKTLSYGIGDLIQSDLVDLSKFCRQNKGVKFLLTAIDVFSKKAHVLTLKNKNSGEVLGAFKKLLKRVKPIVHLQTDEGKEFYNKPVQDLFKKHNIHHYSSHSEHKASVVERFNRTLKNKLFHIFTHRGSYKYIDVPEKIIKSYNDSVHRTTGFAPNKVTPELESHIFKKVYGYNVDISYKFNVDDQVRISKAKKTFRRGYLPNWSDEVFEIDKRFASNPPTYVLKDLKGETLKGRFYESELQKVNKSSSDTFWSVEKILRTKGKGENKEFFVREVERFR</sequence>
<comment type="caution">
    <text evidence="2">The sequence shown here is derived from an EMBL/GenBank/DDBJ whole genome shotgun (WGS) entry which is preliminary data.</text>
</comment>
<evidence type="ECO:0000313" key="2">
    <source>
        <dbReference type="EMBL" id="GFR10302.1"/>
    </source>
</evidence>
<dbReference type="PANTHER" id="PTHR46585">
    <property type="entry name" value="INTEGRASE CORE DOMAIN CONTAINING PROTEIN"/>
    <property type="match status" value="1"/>
</dbReference>
<dbReference type="AlphaFoldDB" id="A0A8X6LJ62"/>
<dbReference type="InterPro" id="IPR036397">
    <property type="entry name" value="RNaseH_sf"/>
</dbReference>
<name>A0A8X6LJ62_TRICU</name>
<gene>
    <name evidence="2" type="primary">F54H12.3_50</name>
    <name evidence="2" type="ORF">TNCT_138031</name>
</gene>
<dbReference type="Gene3D" id="3.30.420.10">
    <property type="entry name" value="Ribonuclease H-like superfamily/Ribonuclease H"/>
    <property type="match status" value="1"/>
</dbReference>
<dbReference type="InterPro" id="IPR012337">
    <property type="entry name" value="RNaseH-like_sf"/>
</dbReference>
<dbReference type="PANTHER" id="PTHR46585:SF1">
    <property type="entry name" value="CHROMO DOMAIN-CONTAINING PROTEIN"/>
    <property type="match status" value="1"/>
</dbReference>
<reference evidence="2" key="1">
    <citation type="submission" date="2020-07" db="EMBL/GenBank/DDBJ databases">
        <title>Multicomponent nature underlies the extraordinary mechanical properties of spider dragline silk.</title>
        <authorList>
            <person name="Kono N."/>
            <person name="Nakamura H."/>
            <person name="Mori M."/>
            <person name="Yoshida Y."/>
            <person name="Ohtoshi R."/>
            <person name="Malay A.D."/>
            <person name="Moran D.A.P."/>
            <person name="Tomita M."/>
            <person name="Numata K."/>
            <person name="Arakawa K."/>
        </authorList>
    </citation>
    <scope>NUCLEOTIDE SEQUENCE</scope>
</reference>
<dbReference type="PROSITE" id="PS50994">
    <property type="entry name" value="INTEGRASE"/>
    <property type="match status" value="1"/>
</dbReference>
<dbReference type="SUPFAM" id="SSF53098">
    <property type="entry name" value="Ribonuclease H-like"/>
    <property type="match status" value="1"/>
</dbReference>
<evidence type="ECO:0000313" key="3">
    <source>
        <dbReference type="Proteomes" id="UP000887116"/>
    </source>
</evidence>
<protein>
    <submittedName>
        <fullName evidence="2">Uncharacterized transposon-derived protein F54H12.3</fullName>
    </submittedName>
</protein>
<proteinExistence type="predicted"/>
<dbReference type="EMBL" id="BMAO01026516">
    <property type="protein sequence ID" value="GFR10302.1"/>
    <property type="molecule type" value="Genomic_DNA"/>
</dbReference>
<dbReference type="Proteomes" id="UP000887116">
    <property type="component" value="Unassembled WGS sequence"/>
</dbReference>
<dbReference type="Pfam" id="PF00665">
    <property type="entry name" value="rve"/>
    <property type="match status" value="1"/>
</dbReference>
<organism evidence="2 3">
    <name type="scientific">Trichonephila clavata</name>
    <name type="common">Joro spider</name>
    <name type="synonym">Nephila clavata</name>
    <dbReference type="NCBI Taxonomy" id="2740835"/>
    <lineage>
        <taxon>Eukaryota</taxon>
        <taxon>Metazoa</taxon>
        <taxon>Ecdysozoa</taxon>
        <taxon>Arthropoda</taxon>
        <taxon>Chelicerata</taxon>
        <taxon>Arachnida</taxon>
        <taxon>Araneae</taxon>
        <taxon>Araneomorphae</taxon>
        <taxon>Entelegynae</taxon>
        <taxon>Araneoidea</taxon>
        <taxon>Nephilidae</taxon>
        <taxon>Trichonephila</taxon>
    </lineage>
</organism>
<evidence type="ECO:0000259" key="1">
    <source>
        <dbReference type="PROSITE" id="PS50994"/>
    </source>
</evidence>